<accession>A0ABN8A9K6</accession>
<protein>
    <submittedName>
        <fullName evidence="2">Peptidoglycan-N-acetylglucosamine deacetylase</fullName>
        <ecNumber evidence="2">3.5.1.104</ecNumber>
    </submittedName>
</protein>
<dbReference type="Pfam" id="PF01522">
    <property type="entry name" value="Polysacc_deac_1"/>
    <property type="match status" value="1"/>
</dbReference>
<dbReference type="InterPro" id="IPR002509">
    <property type="entry name" value="NODB_dom"/>
</dbReference>
<reference evidence="2 3" key="1">
    <citation type="submission" date="2021-10" db="EMBL/GenBank/DDBJ databases">
        <authorList>
            <person name="Criscuolo A."/>
        </authorList>
    </citation>
    <scope>NUCLEOTIDE SEQUENCE [LARGE SCALE GENOMIC DNA]</scope>
    <source>
        <strain evidence="3">CIP 111883</strain>
    </source>
</reference>
<feature type="domain" description="NodB homology" evidence="1">
    <location>
        <begin position="47"/>
        <end position="229"/>
    </location>
</feature>
<dbReference type="RefSeq" id="WP_230501782.1">
    <property type="nucleotide sequence ID" value="NZ_CAKJTJ010000014.1"/>
</dbReference>
<dbReference type="Gene3D" id="3.20.20.370">
    <property type="entry name" value="Glycoside hydrolase/deacetylase"/>
    <property type="match status" value="1"/>
</dbReference>
<dbReference type="SUPFAM" id="SSF88713">
    <property type="entry name" value="Glycoside hydrolase/deacetylase"/>
    <property type="match status" value="1"/>
</dbReference>
<dbReference type="PROSITE" id="PS51677">
    <property type="entry name" value="NODB"/>
    <property type="match status" value="1"/>
</dbReference>
<proteinExistence type="predicted"/>
<name>A0ABN8A9K6_9BACI</name>
<organism evidence="2 3">
    <name type="scientific">Sutcliffiella rhizosphaerae</name>
    <dbReference type="NCBI Taxonomy" id="2880967"/>
    <lineage>
        <taxon>Bacteria</taxon>
        <taxon>Bacillati</taxon>
        <taxon>Bacillota</taxon>
        <taxon>Bacilli</taxon>
        <taxon>Bacillales</taxon>
        <taxon>Bacillaceae</taxon>
        <taxon>Sutcliffiella</taxon>
    </lineage>
</organism>
<evidence type="ECO:0000313" key="2">
    <source>
        <dbReference type="EMBL" id="CAG9621838.1"/>
    </source>
</evidence>
<dbReference type="InterPro" id="IPR011330">
    <property type="entry name" value="Glyco_hydro/deAcase_b/a-brl"/>
</dbReference>
<keyword evidence="3" id="KW-1185">Reference proteome</keyword>
<keyword evidence="2" id="KW-0378">Hydrolase</keyword>
<evidence type="ECO:0000313" key="3">
    <source>
        <dbReference type="Proteomes" id="UP000789833"/>
    </source>
</evidence>
<dbReference type="EC" id="3.5.1.104" evidence="2"/>
<dbReference type="Proteomes" id="UP000789833">
    <property type="component" value="Unassembled WGS sequence"/>
</dbReference>
<dbReference type="InterPro" id="IPR050248">
    <property type="entry name" value="Polysacc_deacetylase_ArnD"/>
</dbReference>
<sequence>MRKFIIIICVLNIFPFLEPNQSFAEIRPRKEYEKTGQVFWEAHTTDKKVAITFDDGPNSIYTPIVLEVLNEYDAKATFFVVGNMVEKHPDIVSNIVYNGHELGNHTFSHAYGQSVSEEELLEEIEKTNSILQLVIGSRPSYFRPVGGYYSDEVIDSAVQLNHKVLLWSWHQDPKDWSDQKAAQIANHVTQNIRPGDVILLHDGGGNRMETVLALKLILPILKDEGYRFVTASELFAE</sequence>
<gene>
    <name evidence="2" type="ORF">BACCIP111883_02629</name>
</gene>
<dbReference type="CDD" id="cd10917">
    <property type="entry name" value="CE4_NodB_like_6s_7s"/>
    <property type="match status" value="1"/>
</dbReference>
<dbReference type="PANTHER" id="PTHR10587">
    <property type="entry name" value="GLYCOSYL TRANSFERASE-RELATED"/>
    <property type="match status" value="1"/>
</dbReference>
<dbReference type="GO" id="GO:0016787">
    <property type="term" value="F:hydrolase activity"/>
    <property type="evidence" value="ECO:0007669"/>
    <property type="project" value="UniProtKB-KW"/>
</dbReference>
<evidence type="ECO:0000259" key="1">
    <source>
        <dbReference type="PROSITE" id="PS51677"/>
    </source>
</evidence>
<dbReference type="EMBL" id="CAKJTJ010000014">
    <property type="protein sequence ID" value="CAG9621838.1"/>
    <property type="molecule type" value="Genomic_DNA"/>
</dbReference>
<comment type="caution">
    <text evidence="2">The sequence shown here is derived from an EMBL/GenBank/DDBJ whole genome shotgun (WGS) entry which is preliminary data.</text>
</comment>